<accession>A0A6G1LJY1</accession>
<evidence type="ECO:0000313" key="1">
    <source>
        <dbReference type="EMBL" id="KAF2773185.1"/>
    </source>
</evidence>
<dbReference type="AlphaFoldDB" id="A0A6G1LJY1"/>
<sequence length="151" mass="17298">MQIDICKRYSHVLEDDRLVLNEAQKVTLANTGMDQQVQSDREPAWDDLLVTALRKVAELLPRFAGEEMLERFRGLQVRRDDVAEAETVQRQIQKVAEEMEGVKAQKEGLIGSCQSRKRWVYTCLADLDRASLERPLLLSSRGERRSTVLAI</sequence>
<dbReference type="OrthoDB" id="10461034at2759"/>
<keyword evidence="2" id="KW-1185">Reference proteome</keyword>
<organism evidence="1 2">
    <name type="scientific">Teratosphaeria nubilosa</name>
    <dbReference type="NCBI Taxonomy" id="161662"/>
    <lineage>
        <taxon>Eukaryota</taxon>
        <taxon>Fungi</taxon>
        <taxon>Dikarya</taxon>
        <taxon>Ascomycota</taxon>
        <taxon>Pezizomycotina</taxon>
        <taxon>Dothideomycetes</taxon>
        <taxon>Dothideomycetidae</taxon>
        <taxon>Mycosphaerellales</taxon>
        <taxon>Teratosphaeriaceae</taxon>
        <taxon>Teratosphaeria</taxon>
    </lineage>
</organism>
<reference evidence="1" key="1">
    <citation type="journal article" date="2020" name="Stud. Mycol.">
        <title>101 Dothideomycetes genomes: a test case for predicting lifestyles and emergence of pathogens.</title>
        <authorList>
            <person name="Haridas S."/>
            <person name="Albert R."/>
            <person name="Binder M."/>
            <person name="Bloem J."/>
            <person name="Labutti K."/>
            <person name="Salamov A."/>
            <person name="Andreopoulos B."/>
            <person name="Baker S."/>
            <person name="Barry K."/>
            <person name="Bills G."/>
            <person name="Bluhm B."/>
            <person name="Cannon C."/>
            <person name="Castanera R."/>
            <person name="Culley D."/>
            <person name="Daum C."/>
            <person name="Ezra D."/>
            <person name="Gonzalez J."/>
            <person name="Henrissat B."/>
            <person name="Kuo A."/>
            <person name="Liang C."/>
            <person name="Lipzen A."/>
            <person name="Lutzoni F."/>
            <person name="Magnuson J."/>
            <person name="Mondo S."/>
            <person name="Nolan M."/>
            <person name="Ohm R."/>
            <person name="Pangilinan J."/>
            <person name="Park H.-J."/>
            <person name="Ramirez L."/>
            <person name="Alfaro M."/>
            <person name="Sun H."/>
            <person name="Tritt A."/>
            <person name="Yoshinaga Y."/>
            <person name="Zwiers L.-H."/>
            <person name="Turgeon B."/>
            <person name="Goodwin S."/>
            <person name="Spatafora J."/>
            <person name="Crous P."/>
            <person name="Grigoriev I."/>
        </authorList>
    </citation>
    <scope>NUCLEOTIDE SEQUENCE</scope>
    <source>
        <strain evidence="1">CBS 116005</strain>
    </source>
</reference>
<dbReference type="Proteomes" id="UP000799436">
    <property type="component" value="Unassembled WGS sequence"/>
</dbReference>
<evidence type="ECO:0000313" key="2">
    <source>
        <dbReference type="Proteomes" id="UP000799436"/>
    </source>
</evidence>
<protein>
    <submittedName>
        <fullName evidence="1">Uncharacterized protein</fullName>
    </submittedName>
</protein>
<name>A0A6G1LJY1_9PEZI</name>
<proteinExistence type="predicted"/>
<dbReference type="EMBL" id="ML995812">
    <property type="protein sequence ID" value="KAF2773185.1"/>
    <property type="molecule type" value="Genomic_DNA"/>
</dbReference>
<gene>
    <name evidence="1" type="ORF">EJ03DRAFT_348218</name>
</gene>